<protein>
    <submittedName>
        <fullName evidence="1">Porin</fullName>
    </submittedName>
</protein>
<accession>A0ABS3T2N7</accession>
<dbReference type="InterPro" id="IPR025631">
    <property type="entry name" value="Porin_10"/>
</dbReference>
<evidence type="ECO:0000313" key="2">
    <source>
        <dbReference type="Proteomes" id="UP000676776"/>
    </source>
</evidence>
<organism evidence="1 2">
    <name type="scientific">Winogradskyella pelagia</name>
    <dbReference type="NCBI Taxonomy" id="2819984"/>
    <lineage>
        <taxon>Bacteria</taxon>
        <taxon>Pseudomonadati</taxon>
        <taxon>Bacteroidota</taxon>
        <taxon>Flavobacteriia</taxon>
        <taxon>Flavobacteriales</taxon>
        <taxon>Flavobacteriaceae</taxon>
        <taxon>Winogradskyella</taxon>
    </lineage>
</organism>
<dbReference type="RefSeq" id="WP_208154359.1">
    <property type="nucleotide sequence ID" value="NZ_JAGEVF010000007.1"/>
</dbReference>
<comment type="caution">
    <text evidence="1">The sequence shown here is derived from an EMBL/GenBank/DDBJ whole genome shotgun (WGS) entry which is preliminary data.</text>
</comment>
<dbReference type="Proteomes" id="UP000676776">
    <property type="component" value="Unassembled WGS sequence"/>
</dbReference>
<proteinExistence type="predicted"/>
<gene>
    <name evidence="1" type="ORF">J4050_09545</name>
</gene>
<evidence type="ECO:0000313" key="1">
    <source>
        <dbReference type="EMBL" id="MBO3116992.1"/>
    </source>
</evidence>
<dbReference type="Pfam" id="PF14121">
    <property type="entry name" value="Porin_10"/>
    <property type="match status" value="1"/>
</dbReference>
<name>A0ABS3T2N7_9FLAO</name>
<sequence length="655" mass="75991">MKFTKTLSSFFVIVLCTVGSLNGQINPEKRNQAINDQNNPSNKSKKVNKNDLATIDLYKIVKATNDTTFVDTTLSLKKLYKFNYLQEDNFGLISFANIGQTYNTLTFNSAEQYSLPLFGASARHFNYKKGSDMEYFEVPTPWTRLTYKTAFTQGQLLDAFFTINMSKQFNFSIAHKGLRSIGNYQHALTSSNNLRITSNYKSLNKRYNARGHMTWQRILNEENGGIRDEDIINFTSGNEEFLDREVFDPNFEDAEGVLIGKRFYLDHTFEITKPKDSIQNNKLLLLNTVSFEDMYFEYVQTSPATDFFGSAFSNTIRDRATLENFQTDVGVSYFNNLIGELKFKLEYSDLNYGYNSVVLLNNQNIPNRIQANVLAVNGQYKKMFSGFIIEGKAGLNLSDDFGGNYIYGNIGYQLNQDIYLEGALSISSRLPNYNFLLYQSDYLNYNWYNFGDYNNVNTQQISFSLKSEKYLDIDFDISNIDNYTFFNLEGIEEGVKIIKPRQYQNTIQYLRIKFRKDLRYGKFGLDNTVLYQNVISDEDVLNVPAIVTRNTFYFSDQLFKKALTFQTGVVFNYFTKYNMNGYDPLLAEFYTQNNTELGGFPRLDFFVNAKIRQTRIFLIAEHFNSSFTGYDFFSAPNNPYRDFTIRFGLVWDFFL</sequence>
<keyword evidence="2" id="KW-1185">Reference proteome</keyword>
<reference evidence="1 2" key="1">
    <citation type="submission" date="2021-03" db="EMBL/GenBank/DDBJ databases">
        <title>Winogradskyella sp. nov., isolated from costal sediment.</title>
        <authorList>
            <person name="Gao C."/>
        </authorList>
    </citation>
    <scope>NUCLEOTIDE SEQUENCE [LARGE SCALE GENOMIC DNA]</scope>
    <source>
        <strain evidence="1 2">DF17</strain>
    </source>
</reference>
<dbReference type="EMBL" id="JAGEVF010000007">
    <property type="protein sequence ID" value="MBO3116992.1"/>
    <property type="molecule type" value="Genomic_DNA"/>
</dbReference>